<dbReference type="Proteomes" id="UP000586454">
    <property type="component" value="Unassembled WGS sequence"/>
</dbReference>
<dbReference type="PROSITE" id="PS51257">
    <property type="entry name" value="PROKAR_LIPOPROTEIN"/>
    <property type="match status" value="1"/>
</dbReference>
<evidence type="ECO:0000313" key="2">
    <source>
        <dbReference type="Proteomes" id="UP000586454"/>
    </source>
</evidence>
<proteinExistence type="predicted"/>
<reference evidence="1 2" key="1">
    <citation type="submission" date="2020-06" db="EMBL/GenBank/DDBJ databases">
        <authorList>
            <person name="Criscuolo A."/>
        </authorList>
    </citation>
    <scope>NUCLEOTIDE SEQUENCE [LARGE SCALE GENOMIC DNA]</scope>
    <source>
        <strain evidence="1">1804121828</strain>
    </source>
</reference>
<dbReference type="EMBL" id="CAIJCS010000026">
    <property type="protein sequence ID" value="CAC9935572.1"/>
    <property type="molecule type" value="Genomic_DNA"/>
</dbReference>
<comment type="caution">
    <text evidence="1">The sequence shown here is derived from an EMBL/GenBank/DDBJ whole genome shotgun (WGS) entry which is preliminary data.</text>
</comment>
<accession>A0A6V6Y6Y9</accession>
<dbReference type="RefSeq" id="WP_180500826.1">
    <property type="nucleotide sequence ID" value="NZ_CAIJCS010000026.1"/>
</dbReference>
<organism evidence="1 2">
    <name type="scientific">Aedoeadaptatus nemausensis</name>
    <dbReference type="NCBI Taxonomy" id="2582829"/>
    <lineage>
        <taxon>Bacteria</taxon>
        <taxon>Bacillati</taxon>
        <taxon>Bacillota</taxon>
        <taxon>Tissierellia</taxon>
        <taxon>Tissierellales</taxon>
        <taxon>Peptoniphilaceae</taxon>
        <taxon>Aedoeadaptatus</taxon>
    </lineage>
</organism>
<sequence>MKRASIFSLLALVLALVACGPKETKDPAQALAQDFAHLYLDQLDFKEEDWRQLEKDLSQVGQVLSLDGDLETSQEAVQDLPALYDPFKEVMTQEALETMVANGDYPYFPLRERTLDRVDLVSVTRVDPDDDRYDLVFVTKRGDQETRHVLRATIGQKISFLESPSQIFDM</sequence>
<evidence type="ECO:0000313" key="1">
    <source>
        <dbReference type="EMBL" id="CAC9935572.1"/>
    </source>
</evidence>
<gene>
    <name evidence="1" type="ORF">PEPNEM18_01569</name>
</gene>
<protein>
    <submittedName>
        <fullName evidence="1">Uncharacterized protein</fullName>
    </submittedName>
</protein>
<dbReference type="AlphaFoldDB" id="A0A6V6Y6Y9"/>
<name>A0A6V6Y6Y9_9FIRM</name>
<keyword evidence="2" id="KW-1185">Reference proteome</keyword>